<dbReference type="EMBL" id="ABCJ01000001">
    <property type="protein sequence ID" value="EDM24589.1"/>
    <property type="molecule type" value="Genomic_DNA"/>
</dbReference>
<dbReference type="PROSITE" id="PS01298">
    <property type="entry name" value="DAPB"/>
    <property type="match status" value="1"/>
</dbReference>
<dbReference type="Pfam" id="PF05173">
    <property type="entry name" value="DapB_C"/>
    <property type="match status" value="1"/>
</dbReference>
<accession>A0AAI9F385</accession>
<evidence type="ECO:0000256" key="6">
    <source>
        <dbReference type="ARBA" id="ARBA00023002"/>
    </source>
</evidence>
<organism evidence="16 18">
    <name type="scientific">Caminibacter mediatlanticus TB-2</name>
    <dbReference type="NCBI Taxonomy" id="391592"/>
    <lineage>
        <taxon>Bacteria</taxon>
        <taxon>Pseudomonadati</taxon>
        <taxon>Campylobacterota</taxon>
        <taxon>Epsilonproteobacteria</taxon>
        <taxon>Nautiliales</taxon>
        <taxon>Nautiliaceae</taxon>
        <taxon>Caminibacter</taxon>
    </lineage>
</organism>
<evidence type="ECO:0000313" key="17">
    <source>
        <dbReference type="EMBL" id="QCT95232.1"/>
    </source>
</evidence>
<comment type="catalytic activity">
    <reaction evidence="12 13">
        <text>(S)-2,3,4,5-tetrahydrodipicolinate + NAD(+) + H2O = (2S,4S)-4-hydroxy-2,3,4,5-tetrahydrodipicolinate + NADH + H(+)</text>
        <dbReference type="Rhea" id="RHEA:35323"/>
        <dbReference type="ChEBI" id="CHEBI:15377"/>
        <dbReference type="ChEBI" id="CHEBI:15378"/>
        <dbReference type="ChEBI" id="CHEBI:16845"/>
        <dbReference type="ChEBI" id="CHEBI:57540"/>
        <dbReference type="ChEBI" id="CHEBI:57945"/>
        <dbReference type="ChEBI" id="CHEBI:67139"/>
        <dbReference type="EC" id="1.17.1.8"/>
    </reaction>
</comment>
<comment type="catalytic activity">
    <reaction evidence="11 13">
        <text>(S)-2,3,4,5-tetrahydrodipicolinate + NADP(+) + H2O = (2S,4S)-4-hydroxy-2,3,4,5-tetrahydrodipicolinate + NADPH + H(+)</text>
        <dbReference type="Rhea" id="RHEA:35331"/>
        <dbReference type="ChEBI" id="CHEBI:15377"/>
        <dbReference type="ChEBI" id="CHEBI:15378"/>
        <dbReference type="ChEBI" id="CHEBI:16845"/>
        <dbReference type="ChEBI" id="CHEBI:57783"/>
        <dbReference type="ChEBI" id="CHEBI:58349"/>
        <dbReference type="ChEBI" id="CHEBI:67139"/>
        <dbReference type="EC" id="1.17.1.8"/>
    </reaction>
</comment>
<dbReference type="HAMAP" id="MF_00102">
    <property type="entry name" value="DapB"/>
    <property type="match status" value="1"/>
</dbReference>
<comment type="caution">
    <text evidence="13">Lacks conserved residue(s) required for the propagation of feature annotation.</text>
</comment>
<dbReference type="SUPFAM" id="SSF55347">
    <property type="entry name" value="Glyceraldehyde-3-phosphate dehydrogenase-like, C-terminal domain"/>
    <property type="match status" value="1"/>
</dbReference>
<evidence type="ECO:0000313" key="16">
    <source>
        <dbReference type="EMBL" id="EDM24589.1"/>
    </source>
</evidence>
<feature type="binding site" evidence="13">
    <location>
        <position position="143"/>
    </location>
    <ligand>
        <name>(S)-2,3,4,5-tetrahydrodipicolinate</name>
        <dbReference type="ChEBI" id="CHEBI:16845"/>
    </ligand>
</feature>
<dbReference type="GO" id="GO:0008839">
    <property type="term" value="F:4-hydroxy-tetrahydrodipicolinate reductase"/>
    <property type="evidence" value="ECO:0007669"/>
    <property type="project" value="UniProtKB-UniRule"/>
</dbReference>
<evidence type="ECO:0000256" key="5">
    <source>
        <dbReference type="ARBA" id="ARBA00022915"/>
    </source>
</evidence>
<dbReference type="Gene3D" id="3.40.50.720">
    <property type="entry name" value="NAD(P)-binding Rossmann-like Domain"/>
    <property type="match status" value="1"/>
</dbReference>
<evidence type="ECO:0000256" key="8">
    <source>
        <dbReference type="ARBA" id="ARBA00023154"/>
    </source>
</evidence>
<dbReference type="RefSeq" id="WP_007473655.1">
    <property type="nucleotide sequence ID" value="NZ_ABCJ01000001.1"/>
</dbReference>
<reference evidence="17 19" key="2">
    <citation type="submission" date="2019-05" db="EMBL/GenBank/DDBJ databases">
        <title>A comparative analysis of the Nautiliaceae.</title>
        <authorList>
            <person name="Grosche A."/>
            <person name="Smedile F."/>
            <person name="Vetriani C."/>
        </authorList>
    </citation>
    <scope>NUCLEOTIDE SEQUENCE [LARGE SCALE GENOMIC DNA]</scope>
    <source>
        <strain evidence="17 19">TB-2</strain>
    </source>
</reference>
<evidence type="ECO:0000256" key="9">
    <source>
        <dbReference type="ARBA" id="ARBA00037922"/>
    </source>
</evidence>
<dbReference type="GO" id="GO:0050661">
    <property type="term" value="F:NADP binding"/>
    <property type="evidence" value="ECO:0007669"/>
    <property type="project" value="UniProtKB-UniRule"/>
</dbReference>
<dbReference type="Proteomes" id="UP000003288">
    <property type="component" value="Unassembled WGS sequence"/>
</dbReference>
<dbReference type="Pfam" id="PF01113">
    <property type="entry name" value="DapB_N"/>
    <property type="match status" value="1"/>
</dbReference>
<dbReference type="EC" id="1.17.1.8" evidence="10 13"/>
<comment type="similarity">
    <text evidence="1 13">Belongs to the DapB family.</text>
</comment>
<evidence type="ECO:0000313" key="18">
    <source>
        <dbReference type="Proteomes" id="UP000003288"/>
    </source>
</evidence>
<feature type="domain" description="Dihydrodipicolinate reductase N-terminal" evidence="14">
    <location>
        <begin position="1"/>
        <end position="113"/>
    </location>
</feature>
<comment type="function">
    <text evidence="13">Catalyzes the conversion of 4-hydroxy-tetrahydrodipicolinate (HTPA) to tetrahydrodipicolinate.</text>
</comment>
<feature type="binding site" evidence="13">
    <location>
        <begin position="86"/>
        <end position="88"/>
    </location>
    <ligand>
        <name>NAD(+)</name>
        <dbReference type="ChEBI" id="CHEBI:57540"/>
    </ligand>
</feature>
<dbReference type="FunFam" id="3.30.360.10:FF:000004">
    <property type="entry name" value="4-hydroxy-tetrahydrodipicolinate reductase"/>
    <property type="match status" value="1"/>
</dbReference>
<keyword evidence="6 13" id="KW-0560">Oxidoreductase</keyword>
<dbReference type="PANTHER" id="PTHR20836:SF0">
    <property type="entry name" value="4-HYDROXY-TETRAHYDRODIPICOLINATE REDUCTASE 1, CHLOROPLASTIC-RELATED"/>
    <property type="match status" value="1"/>
</dbReference>
<keyword evidence="7 13" id="KW-0520">NAD</keyword>
<dbReference type="Proteomes" id="UP000306825">
    <property type="component" value="Chromosome"/>
</dbReference>
<feature type="binding site" evidence="13">
    <location>
        <position position="41"/>
    </location>
    <ligand>
        <name>NAD(+)</name>
        <dbReference type="ChEBI" id="CHEBI:57540"/>
    </ligand>
</feature>
<gene>
    <name evidence="13" type="primary">dapB</name>
    <name evidence="16" type="ORF">CMTB2_03698</name>
    <name evidence="17" type="ORF">FE773_08515</name>
</gene>
<evidence type="ECO:0000259" key="14">
    <source>
        <dbReference type="Pfam" id="PF01113"/>
    </source>
</evidence>
<dbReference type="InterPro" id="IPR023940">
    <property type="entry name" value="DHDPR_bac"/>
</dbReference>
<keyword evidence="4 13" id="KW-0521">NADP</keyword>
<dbReference type="InterPro" id="IPR022664">
    <property type="entry name" value="DapB_N_CS"/>
</dbReference>
<feature type="binding site" evidence="13">
    <location>
        <begin position="110"/>
        <end position="113"/>
    </location>
    <ligand>
        <name>NAD(+)</name>
        <dbReference type="ChEBI" id="CHEBI:57540"/>
    </ligand>
</feature>
<evidence type="ECO:0000256" key="1">
    <source>
        <dbReference type="ARBA" id="ARBA00006642"/>
    </source>
</evidence>
<dbReference type="GO" id="GO:0051287">
    <property type="term" value="F:NAD binding"/>
    <property type="evidence" value="ECO:0007669"/>
    <property type="project" value="UniProtKB-UniRule"/>
</dbReference>
<dbReference type="CDD" id="cd02274">
    <property type="entry name" value="DHDPR_N"/>
    <property type="match status" value="1"/>
</dbReference>
<evidence type="ECO:0000256" key="10">
    <source>
        <dbReference type="ARBA" id="ARBA00038983"/>
    </source>
</evidence>
<feature type="binding site" evidence="13">
    <location>
        <begin position="152"/>
        <end position="153"/>
    </location>
    <ligand>
        <name>(S)-2,3,4,5-tetrahydrodipicolinate</name>
        <dbReference type="ChEBI" id="CHEBI:16845"/>
    </ligand>
</feature>
<keyword evidence="2 13" id="KW-0963">Cytoplasm</keyword>
<dbReference type="PANTHER" id="PTHR20836">
    <property type="entry name" value="DIHYDRODIPICOLINATE REDUCTASE"/>
    <property type="match status" value="1"/>
</dbReference>
<keyword evidence="8 13" id="KW-0457">Lysine biosynthesis</keyword>
<evidence type="ECO:0000256" key="13">
    <source>
        <dbReference type="HAMAP-Rule" id="MF_00102"/>
    </source>
</evidence>
<dbReference type="GO" id="GO:0005829">
    <property type="term" value="C:cytosol"/>
    <property type="evidence" value="ECO:0007669"/>
    <property type="project" value="TreeGrafter"/>
</dbReference>
<evidence type="ECO:0000256" key="12">
    <source>
        <dbReference type="ARBA" id="ARBA00049396"/>
    </source>
</evidence>
<dbReference type="AlphaFoldDB" id="A0AAI9F385"/>
<dbReference type="InterPro" id="IPR022663">
    <property type="entry name" value="DapB_C"/>
</dbReference>
<reference evidence="16 18" key="1">
    <citation type="journal article" date="2011" name="Stand. Genomic Sci.">
        <title>Draft genome sequence of Caminibacter mediatlanticus strain TB-2, an epsilonproteobacterium isolated from a deep-sea hydrothermal vent.</title>
        <authorList>
            <person name="Giovannelli D."/>
            <person name="Ferriera S."/>
            <person name="Johnson J."/>
            <person name="Kravitz S."/>
            <person name="Perez-Rodriguez I."/>
            <person name="Ricci J."/>
            <person name="O'Brien C."/>
            <person name="Voordeckers J.W."/>
            <person name="Bini E."/>
            <person name="Vetriani C."/>
        </authorList>
    </citation>
    <scope>NUCLEOTIDE SEQUENCE [LARGE SCALE GENOMIC DNA]</scope>
    <source>
        <strain evidence="16 18">TB-2</strain>
    </source>
</reference>
<dbReference type="EMBL" id="CP040463">
    <property type="protein sequence ID" value="QCT95232.1"/>
    <property type="molecule type" value="Genomic_DNA"/>
</dbReference>
<protein>
    <recommendedName>
        <fullName evidence="10 13">4-hydroxy-tetrahydrodipicolinate reductase</fullName>
        <shortName evidence="13">HTPA reductase</shortName>
        <ecNumber evidence="10 13">1.17.1.8</ecNumber>
    </recommendedName>
</protein>
<evidence type="ECO:0000259" key="15">
    <source>
        <dbReference type="Pfam" id="PF05173"/>
    </source>
</evidence>
<dbReference type="GO" id="GO:0009089">
    <property type="term" value="P:lysine biosynthetic process via diaminopimelate"/>
    <property type="evidence" value="ECO:0007669"/>
    <property type="project" value="UniProtKB-UniRule"/>
</dbReference>
<evidence type="ECO:0000256" key="11">
    <source>
        <dbReference type="ARBA" id="ARBA00049080"/>
    </source>
</evidence>
<keyword evidence="5 13" id="KW-0220">Diaminopimelate biosynthesis</keyword>
<dbReference type="PIRSF" id="PIRSF000161">
    <property type="entry name" value="DHPR"/>
    <property type="match status" value="1"/>
</dbReference>
<feature type="active site" description="Proton donor" evidence="13">
    <location>
        <position position="146"/>
    </location>
</feature>
<dbReference type="GO" id="GO:0016726">
    <property type="term" value="F:oxidoreductase activity, acting on CH or CH2 groups, NAD or NADP as acceptor"/>
    <property type="evidence" value="ECO:0007669"/>
    <property type="project" value="UniProtKB-UniRule"/>
</dbReference>
<name>A0AAI9F385_9BACT</name>
<keyword evidence="3 13" id="KW-0028">Amino-acid biosynthesis</keyword>
<evidence type="ECO:0000313" key="19">
    <source>
        <dbReference type="Proteomes" id="UP000306825"/>
    </source>
</evidence>
<dbReference type="NCBIfam" id="TIGR00036">
    <property type="entry name" value="dapB"/>
    <property type="match status" value="1"/>
</dbReference>
<dbReference type="InterPro" id="IPR036291">
    <property type="entry name" value="NAD(P)-bd_dom_sf"/>
</dbReference>
<keyword evidence="19" id="KW-1185">Reference proteome</keyword>
<dbReference type="InterPro" id="IPR000846">
    <property type="entry name" value="DapB_N"/>
</dbReference>
<evidence type="ECO:0000256" key="4">
    <source>
        <dbReference type="ARBA" id="ARBA00022857"/>
    </source>
</evidence>
<dbReference type="Gene3D" id="3.30.360.10">
    <property type="entry name" value="Dihydrodipicolinate Reductase, domain 2"/>
    <property type="match status" value="1"/>
</dbReference>
<feature type="domain" description="Dihydrodipicolinate reductase C-terminal" evidence="15">
    <location>
        <begin position="116"/>
        <end position="251"/>
    </location>
</feature>
<sequence>MKYGIVGATGRVGKLLVKILKEENEKIGAVMFNGKQTINFDSDTIITNDAEELLKNCDIAIDFSAPIATENLLEAAIKNPKPLVIATTGLNEHQKNLMIEASKKCPILYATNMSLGIAILNKLVAMVSEKLRDFDIEITEQHHRYKVDAPSGTALTLAESCAKARGLNLKDVIVTGRSGHVGPRSKDEIGVFAIRGGDVVGRHTVGFYNDGEFLELHHTATSRETFARGAIKVAKWLINQKPGLYSINDALGL</sequence>
<evidence type="ECO:0000256" key="7">
    <source>
        <dbReference type="ARBA" id="ARBA00023027"/>
    </source>
</evidence>
<evidence type="ECO:0000256" key="3">
    <source>
        <dbReference type="ARBA" id="ARBA00022605"/>
    </source>
</evidence>
<dbReference type="SUPFAM" id="SSF51735">
    <property type="entry name" value="NAD(P)-binding Rossmann-fold domains"/>
    <property type="match status" value="1"/>
</dbReference>
<feature type="binding site" evidence="13">
    <location>
        <begin position="7"/>
        <end position="12"/>
    </location>
    <ligand>
        <name>NAD(+)</name>
        <dbReference type="ChEBI" id="CHEBI:57540"/>
    </ligand>
</feature>
<feature type="active site" description="Proton donor/acceptor" evidence="13">
    <location>
        <position position="142"/>
    </location>
</feature>
<evidence type="ECO:0000256" key="2">
    <source>
        <dbReference type="ARBA" id="ARBA00022490"/>
    </source>
</evidence>
<comment type="pathway">
    <text evidence="9 13">Amino-acid biosynthesis; L-lysine biosynthesis via DAP pathway; (S)-tetrahydrodipicolinate from L-aspartate: step 4/4.</text>
</comment>
<comment type="subunit">
    <text evidence="13">Homotetramer.</text>
</comment>
<comment type="caution">
    <text evidence="13">Was originally thought to be a dihydrodipicolinate reductase (DHDPR), catalyzing the conversion of dihydrodipicolinate to tetrahydrodipicolinate. However, it was shown in E.coli that the substrate of the enzymatic reaction is not dihydrodipicolinate (DHDP) but in fact (2S,4S)-4-hydroxy-2,3,4,5-tetrahydrodipicolinic acid (HTPA), the product released by the DapA-catalyzed reaction.</text>
</comment>
<comment type="subcellular location">
    <subcellularLocation>
        <location evidence="13">Cytoplasm</location>
    </subcellularLocation>
</comment>
<proteinExistence type="inferred from homology"/>
<dbReference type="GO" id="GO:0019877">
    <property type="term" value="P:diaminopimelate biosynthetic process"/>
    <property type="evidence" value="ECO:0007669"/>
    <property type="project" value="UniProtKB-UniRule"/>
</dbReference>